<dbReference type="RefSeq" id="WP_209683198.1">
    <property type="nucleotide sequence ID" value="NZ_JAGIOI010000001.1"/>
</dbReference>
<evidence type="ECO:0000313" key="2">
    <source>
        <dbReference type="EMBL" id="MBP2414800.1"/>
    </source>
</evidence>
<organism evidence="2 3">
    <name type="scientific">Arthrobacter stackebrandtii</name>
    <dbReference type="NCBI Taxonomy" id="272161"/>
    <lineage>
        <taxon>Bacteria</taxon>
        <taxon>Bacillati</taxon>
        <taxon>Actinomycetota</taxon>
        <taxon>Actinomycetes</taxon>
        <taxon>Micrococcales</taxon>
        <taxon>Micrococcaceae</taxon>
        <taxon>Arthrobacter</taxon>
    </lineage>
</organism>
<dbReference type="InterPro" id="IPR013325">
    <property type="entry name" value="RNA_pol_sigma_r2"/>
</dbReference>
<dbReference type="InterPro" id="IPR046531">
    <property type="entry name" value="DUF6596"/>
</dbReference>
<reference evidence="2 3" key="1">
    <citation type="submission" date="2021-03" db="EMBL/GenBank/DDBJ databases">
        <title>Sequencing the genomes of 1000 actinobacteria strains.</title>
        <authorList>
            <person name="Klenk H.-P."/>
        </authorList>
    </citation>
    <scope>NUCLEOTIDE SEQUENCE [LARGE SCALE GENOMIC DNA]</scope>
    <source>
        <strain evidence="2 3">DSM 16005</strain>
    </source>
</reference>
<dbReference type="PANTHER" id="PTHR47756:SF2">
    <property type="entry name" value="BLL6612 PROTEIN"/>
    <property type="match status" value="1"/>
</dbReference>
<name>A0ABS4Z249_9MICC</name>
<dbReference type="EMBL" id="JAGIOI010000001">
    <property type="protein sequence ID" value="MBP2414800.1"/>
    <property type="molecule type" value="Genomic_DNA"/>
</dbReference>
<dbReference type="SUPFAM" id="SSF88659">
    <property type="entry name" value="Sigma3 and sigma4 domains of RNA polymerase sigma factors"/>
    <property type="match status" value="1"/>
</dbReference>
<comment type="caution">
    <text evidence="2">The sequence shown here is derived from an EMBL/GenBank/DDBJ whole genome shotgun (WGS) entry which is preliminary data.</text>
</comment>
<gene>
    <name evidence="2" type="ORF">JOF48_003599</name>
</gene>
<accession>A0ABS4Z249</accession>
<dbReference type="SUPFAM" id="SSF88946">
    <property type="entry name" value="Sigma2 domain of RNA polymerase sigma factors"/>
    <property type="match status" value="1"/>
</dbReference>
<sequence length="434" mass="45940">MSGGEAWGVAGRTARASHGRLLALLAAPTGDLAGSEDALSAAYEQALASWPAGGVPRNPEAWLLTVARNRQRDSWKSAYRRSLAPLEAADRLGAPDERLEEVEVDAIGDRRLELLFVCAHPAIDPAVRTPLMLQTVLGLDAARIAAVFNVPASAMAQRLVRAKRRIKEARIPFVVPGRQAMPERLPAVLEAVYGCYAMAWDQDGPGMGGAEVDLRGEAQYLARTLARLLAGESEAWGLAALITLSVARDRGRTGSERVPAGPVPAYLPLDEQDPGMWDARMMAEGDALLRRAASTVTPGSAPGRFQLEAAIQAVHCARARTGATDWYALRTLYTALVAVAPGLGARVALAAVIGRVDGPAAGLSAIERIGDGAPWEVRSAVERFQPYHAARAELLAGAGRRAEASAEFAAAADMASRPGVRDYLLRRAADMGPA</sequence>
<dbReference type="InterPro" id="IPR013324">
    <property type="entry name" value="RNA_pol_sigma_r3/r4-like"/>
</dbReference>
<dbReference type="Pfam" id="PF20239">
    <property type="entry name" value="DUF6596"/>
    <property type="match status" value="1"/>
</dbReference>
<protein>
    <submittedName>
        <fullName evidence="2">RNA polymerase sigma-70 factor (ECF subfamily)</fullName>
    </submittedName>
</protein>
<dbReference type="Gene3D" id="1.10.1740.10">
    <property type="match status" value="1"/>
</dbReference>
<dbReference type="PANTHER" id="PTHR47756">
    <property type="entry name" value="BLL6612 PROTEIN-RELATED"/>
    <property type="match status" value="1"/>
</dbReference>
<dbReference type="Proteomes" id="UP000711614">
    <property type="component" value="Unassembled WGS sequence"/>
</dbReference>
<evidence type="ECO:0000259" key="1">
    <source>
        <dbReference type="Pfam" id="PF20239"/>
    </source>
</evidence>
<keyword evidence="3" id="KW-1185">Reference proteome</keyword>
<evidence type="ECO:0000313" key="3">
    <source>
        <dbReference type="Proteomes" id="UP000711614"/>
    </source>
</evidence>
<proteinExistence type="predicted"/>
<feature type="domain" description="DUF6596" evidence="1">
    <location>
        <begin position="184"/>
        <end position="293"/>
    </location>
</feature>